<dbReference type="EMBL" id="QKOF01000003">
    <property type="protein sequence ID" value="MBE2899494.1"/>
    <property type="molecule type" value="Genomic_DNA"/>
</dbReference>
<dbReference type="InterPro" id="IPR045175">
    <property type="entry name" value="M28_fam"/>
</dbReference>
<accession>A0A842YMW4</accession>
<dbReference type="GO" id="GO:0006508">
    <property type="term" value="P:proteolysis"/>
    <property type="evidence" value="ECO:0007669"/>
    <property type="project" value="InterPro"/>
</dbReference>
<dbReference type="RefSeq" id="WP_192961278.1">
    <property type="nucleotide sequence ID" value="NZ_QKOF01000003.1"/>
</dbReference>
<dbReference type="Gene3D" id="3.40.630.10">
    <property type="entry name" value="Zn peptidases"/>
    <property type="match status" value="1"/>
</dbReference>
<dbReference type="GO" id="GO:0008235">
    <property type="term" value="F:metalloexopeptidase activity"/>
    <property type="evidence" value="ECO:0007669"/>
    <property type="project" value="InterPro"/>
</dbReference>
<reference evidence="2" key="1">
    <citation type="submission" date="2018-06" db="EMBL/GenBank/DDBJ databases">
        <title>Draft genome sequence of Methanothermobacter thermautotrophicus Strain WHS, a thermophilic, hydrogenotrophic methanogen isolated from Washburn Hot Springs in Yellowstone National Park, USA.</title>
        <authorList>
            <person name="Mckay L.J."/>
            <person name="Klingelsmith K."/>
            <person name="Inskeep W.P."/>
            <person name="Fields M.W."/>
        </authorList>
    </citation>
    <scope>NUCLEOTIDE SEQUENCE</scope>
    <source>
        <strain evidence="2">WHS</strain>
    </source>
</reference>
<evidence type="ECO:0000259" key="1">
    <source>
        <dbReference type="Pfam" id="PF04389"/>
    </source>
</evidence>
<evidence type="ECO:0000313" key="2">
    <source>
        <dbReference type="EMBL" id="MBE2899494.1"/>
    </source>
</evidence>
<sequence length="348" mass="37956">MELKPLIIMIILLSGIQPVHPADMVGDIRHLSEDIGPRPAGSAREMMAAEYLASRFRTLGIDTEVEEFGYYSLTSPGVRRSCNVIATIEGDSEDEIIICADLDTPMDPVSGNYSAGASDDATGLALLLEIAERYHDRRPPYTIKLIAFGAGEDGFTFPLVTPKRTSLSPDAYHQIVYLPYLVGARHYILNRQDDVDRIIAVISLEAMGTGTPCVVRRDYYSDNSGPLVDLIALNARLHGIRACVVDFMAASTPSGEQPISHVYLPFSVAGVPSTFLVSMRDPSSGGVHSTITEMPGYLSDRDTYSNLVEESGGVEGLKGHMDVMADMVECSVEAIFLVNRVKDLFLLY</sequence>
<dbReference type="SUPFAM" id="SSF53187">
    <property type="entry name" value="Zn-dependent exopeptidases"/>
    <property type="match status" value="1"/>
</dbReference>
<dbReference type="PANTHER" id="PTHR12147:SF26">
    <property type="entry name" value="PEPTIDASE M28 DOMAIN-CONTAINING PROTEIN"/>
    <property type="match status" value="1"/>
</dbReference>
<protein>
    <submittedName>
        <fullName evidence="2">Zn-dependent exopeptidase M28</fullName>
    </submittedName>
</protein>
<dbReference type="OrthoDB" id="69516at2157"/>
<comment type="caution">
    <text evidence="2">The sequence shown here is derived from an EMBL/GenBank/DDBJ whole genome shotgun (WGS) entry which is preliminary data.</text>
</comment>
<feature type="domain" description="Peptidase M28" evidence="1">
    <location>
        <begin position="83"/>
        <end position="276"/>
    </location>
</feature>
<dbReference type="AlphaFoldDB" id="A0A842YMW4"/>
<organism evidence="2 3">
    <name type="scientific">Methanothermobacter thermautotrophicus</name>
    <name type="common">Methanobacterium thermoformicicum</name>
    <dbReference type="NCBI Taxonomy" id="145262"/>
    <lineage>
        <taxon>Archaea</taxon>
        <taxon>Methanobacteriati</taxon>
        <taxon>Methanobacteriota</taxon>
        <taxon>Methanomada group</taxon>
        <taxon>Methanobacteria</taxon>
        <taxon>Methanobacteriales</taxon>
        <taxon>Methanobacteriaceae</taxon>
        <taxon>Methanothermobacter</taxon>
    </lineage>
</organism>
<gene>
    <name evidence="2" type="ORF">DNK57_01435</name>
</gene>
<dbReference type="PANTHER" id="PTHR12147">
    <property type="entry name" value="METALLOPEPTIDASE M28 FAMILY MEMBER"/>
    <property type="match status" value="1"/>
</dbReference>
<proteinExistence type="predicted"/>
<dbReference type="InterPro" id="IPR007484">
    <property type="entry name" value="Peptidase_M28"/>
</dbReference>
<dbReference type="Proteomes" id="UP000646659">
    <property type="component" value="Unassembled WGS sequence"/>
</dbReference>
<evidence type="ECO:0000313" key="3">
    <source>
        <dbReference type="Proteomes" id="UP000646659"/>
    </source>
</evidence>
<name>A0A842YMW4_METTF</name>
<dbReference type="Pfam" id="PF04389">
    <property type="entry name" value="Peptidase_M28"/>
    <property type="match status" value="1"/>
</dbReference>